<dbReference type="Gene3D" id="2.60.40.790">
    <property type="match status" value="1"/>
</dbReference>
<dbReference type="AlphaFoldDB" id="A8HPU8"/>
<organism evidence="2 3">
    <name type="scientific">Chlamydomonas reinhardtii</name>
    <name type="common">Chlamydomonas smithii</name>
    <dbReference type="NCBI Taxonomy" id="3055"/>
    <lineage>
        <taxon>Eukaryota</taxon>
        <taxon>Viridiplantae</taxon>
        <taxon>Chlorophyta</taxon>
        <taxon>core chlorophytes</taxon>
        <taxon>Chlorophyceae</taxon>
        <taxon>CS clade</taxon>
        <taxon>Chlamydomonadales</taxon>
        <taxon>Chlamydomonadaceae</taxon>
        <taxon>Chlamydomonas</taxon>
    </lineage>
</organism>
<dbReference type="RefSeq" id="XP_001689955.1">
    <property type="nucleotide sequence ID" value="XM_001689903.2"/>
</dbReference>
<proteinExistence type="predicted"/>
<dbReference type="GO" id="GO:0051259">
    <property type="term" value="P:protein complex oligomerization"/>
    <property type="evidence" value="ECO:0000318"/>
    <property type="project" value="GO_Central"/>
</dbReference>
<evidence type="ECO:0000256" key="1">
    <source>
        <dbReference type="SAM" id="MobiDB-lite"/>
    </source>
</evidence>
<dbReference type="EMBL" id="CM008962">
    <property type="protein sequence ID" value="PNW88235.1"/>
    <property type="molecule type" value="Genomic_DNA"/>
</dbReference>
<dbReference type="STRING" id="3055.A8HPU8"/>
<feature type="region of interest" description="Disordered" evidence="1">
    <location>
        <begin position="124"/>
        <end position="156"/>
    </location>
</feature>
<protein>
    <submittedName>
        <fullName evidence="2">Uncharacterized protein</fullName>
    </submittedName>
</protein>
<sequence length="178" mass="18638">MALSVTVLHVVNNVAARAGRCQTLPNACVPPQRPQPGHSSPQPALASPSHLARRMLDPARLFLGSSFSPLMDFGFGDLDRYELQAYCPGMAKQDVVVELTPDNVICINGSHKAKLVTPAPQLPKPEAAAAAGEAAANSDAEDPARPAAPAAEAAAAEPEMLGTYRFSRSFGLPEDADV</sequence>
<dbReference type="Proteomes" id="UP000006906">
    <property type="component" value="Chromosome 1"/>
</dbReference>
<gene>
    <name evidence="2" type="ORF">CHLRE_01g020575v5</name>
</gene>
<feature type="region of interest" description="Disordered" evidence="1">
    <location>
        <begin position="29"/>
        <end position="48"/>
    </location>
</feature>
<dbReference type="GeneID" id="5715196"/>
<dbReference type="OrthoDB" id="539111at2759"/>
<dbReference type="GO" id="GO:0009408">
    <property type="term" value="P:response to heat"/>
    <property type="evidence" value="ECO:0000318"/>
    <property type="project" value="GO_Central"/>
</dbReference>
<accession>A8HPU8</accession>
<dbReference type="KEGG" id="cre:CHLRE_01g020575v5"/>
<feature type="compositionally biased region" description="Low complexity" evidence="1">
    <location>
        <begin position="124"/>
        <end position="138"/>
    </location>
</feature>
<dbReference type="GO" id="GO:0006457">
    <property type="term" value="P:protein folding"/>
    <property type="evidence" value="ECO:0000318"/>
    <property type="project" value="GO_Central"/>
</dbReference>
<dbReference type="Gramene" id="PNW88235">
    <property type="protein sequence ID" value="PNW88235"/>
    <property type="gene ID" value="CHLRE_01g020575v5"/>
</dbReference>
<evidence type="ECO:0000313" key="3">
    <source>
        <dbReference type="Proteomes" id="UP000006906"/>
    </source>
</evidence>
<dbReference type="CDD" id="cd00298">
    <property type="entry name" value="ACD_sHsps_p23-like"/>
    <property type="match status" value="1"/>
</dbReference>
<dbReference type="GO" id="GO:0051082">
    <property type="term" value="F:unfolded protein binding"/>
    <property type="evidence" value="ECO:0000318"/>
    <property type="project" value="GO_Central"/>
</dbReference>
<reference evidence="2 3" key="1">
    <citation type="journal article" date="2007" name="Science">
        <title>The Chlamydomonas genome reveals the evolution of key animal and plant functions.</title>
        <authorList>
            <person name="Merchant S.S."/>
            <person name="Prochnik S.E."/>
            <person name="Vallon O."/>
            <person name="Harris E.H."/>
            <person name="Karpowicz S.J."/>
            <person name="Witman G.B."/>
            <person name="Terry A."/>
            <person name="Salamov A."/>
            <person name="Fritz-Laylin L.K."/>
            <person name="Marechal-Drouard L."/>
            <person name="Marshall W.F."/>
            <person name="Qu L.H."/>
            <person name="Nelson D.R."/>
            <person name="Sanderfoot A.A."/>
            <person name="Spalding M.H."/>
            <person name="Kapitonov V.V."/>
            <person name="Ren Q."/>
            <person name="Ferris P."/>
            <person name="Lindquist E."/>
            <person name="Shapiro H."/>
            <person name="Lucas S.M."/>
            <person name="Grimwood J."/>
            <person name="Schmutz J."/>
            <person name="Cardol P."/>
            <person name="Cerutti H."/>
            <person name="Chanfreau G."/>
            <person name="Chen C.L."/>
            <person name="Cognat V."/>
            <person name="Croft M.T."/>
            <person name="Dent R."/>
            <person name="Dutcher S."/>
            <person name="Fernandez E."/>
            <person name="Fukuzawa H."/>
            <person name="Gonzalez-Ballester D."/>
            <person name="Gonzalez-Halphen D."/>
            <person name="Hallmann A."/>
            <person name="Hanikenne M."/>
            <person name="Hippler M."/>
            <person name="Inwood W."/>
            <person name="Jabbari K."/>
            <person name="Kalanon M."/>
            <person name="Kuras R."/>
            <person name="Lefebvre P.A."/>
            <person name="Lemaire S.D."/>
            <person name="Lobanov A.V."/>
            <person name="Lohr M."/>
            <person name="Manuell A."/>
            <person name="Meier I."/>
            <person name="Mets L."/>
            <person name="Mittag M."/>
            <person name="Mittelmeier T."/>
            <person name="Moroney J.V."/>
            <person name="Moseley J."/>
            <person name="Napoli C."/>
            <person name="Nedelcu A.M."/>
            <person name="Niyogi K."/>
            <person name="Novoselov S.V."/>
            <person name="Paulsen I.T."/>
            <person name="Pazour G."/>
            <person name="Purton S."/>
            <person name="Ral J.P."/>
            <person name="Riano-Pachon D.M."/>
            <person name="Riekhof W."/>
            <person name="Rymarquis L."/>
            <person name="Schroda M."/>
            <person name="Stern D."/>
            <person name="Umen J."/>
            <person name="Willows R."/>
            <person name="Wilson N."/>
            <person name="Zimmer S.L."/>
            <person name="Allmer J."/>
            <person name="Balk J."/>
            <person name="Bisova K."/>
            <person name="Chen C.J."/>
            <person name="Elias M."/>
            <person name="Gendler K."/>
            <person name="Hauser C."/>
            <person name="Lamb M.R."/>
            <person name="Ledford H."/>
            <person name="Long J.C."/>
            <person name="Minagawa J."/>
            <person name="Page M.D."/>
            <person name="Pan J."/>
            <person name="Pootakham W."/>
            <person name="Roje S."/>
            <person name="Rose A."/>
            <person name="Stahlberg E."/>
            <person name="Terauchi A.M."/>
            <person name="Yang P."/>
            <person name="Ball S."/>
            <person name="Bowler C."/>
            <person name="Dieckmann C.L."/>
            <person name="Gladyshev V.N."/>
            <person name="Green P."/>
            <person name="Jorgensen R."/>
            <person name="Mayfield S."/>
            <person name="Mueller-Roeber B."/>
            <person name="Rajamani S."/>
            <person name="Sayre R.T."/>
            <person name="Brokstein P."/>
            <person name="Dubchak I."/>
            <person name="Goodstein D."/>
            <person name="Hornick L."/>
            <person name="Huang Y.W."/>
            <person name="Jhaveri J."/>
            <person name="Luo Y."/>
            <person name="Martinez D."/>
            <person name="Ngau W.C."/>
            <person name="Otillar B."/>
            <person name="Poliakov A."/>
            <person name="Porter A."/>
            <person name="Szajkowski L."/>
            <person name="Werner G."/>
            <person name="Zhou K."/>
            <person name="Grigoriev I.V."/>
            <person name="Rokhsar D.S."/>
            <person name="Grossman A.R."/>
        </authorList>
    </citation>
    <scope>NUCLEOTIDE SEQUENCE [LARGE SCALE GENOMIC DNA]</scope>
    <source>
        <strain evidence="3">CC-503</strain>
    </source>
</reference>
<dbReference type="HOGENOM" id="CLU_1512699_0_0_1"/>
<evidence type="ECO:0000313" key="2">
    <source>
        <dbReference type="EMBL" id="PNW88235.1"/>
    </source>
</evidence>
<keyword evidence="3" id="KW-1185">Reference proteome</keyword>
<dbReference type="InterPro" id="IPR008978">
    <property type="entry name" value="HSP20-like_chaperone"/>
</dbReference>
<dbReference type="GO" id="GO:0042542">
    <property type="term" value="P:response to hydrogen peroxide"/>
    <property type="evidence" value="ECO:0000318"/>
    <property type="project" value="GO_Central"/>
</dbReference>
<feature type="compositionally biased region" description="Low complexity" evidence="1">
    <location>
        <begin position="145"/>
        <end position="156"/>
    </location>
</feature>
<name>A8HPU8_CHLRE</name>
<dbReference type="InParanoid" id="A8HPU8"/>
<dbReference type="GO" id="GO:0009651">
    <property type="term" value="P:response to salt stress"/>
    <property type="evidence" value="ECO:0000318"/>
    <property type="project" value="GO_Central"/>
</dbReference>
<dbReference type="PaxDb" id="3055-EDP09693"/>